<evidence type="ECO:0000313" key="11">
    <source>
        <dbReference type="EMBL" id="AET66187.1"/>
    </source>
</evidence>
<dbReference type="PANTHER" id="PTHR30032">
    <property type="entry name" value="N-ACETYLMURAMOYL-L-ALANINE AMIDASE-RELATED"/>
    <property type="match status" value="1"/>
</dbReference>
<dbReference type="InterPro" id="IPR051922">
    <property type="entry name" value="Bact_Sporulation_Assoc"/>
</dbReference>
<dbReference type="eggNOG" id="COG2247">
    <property type="taxonomic scope" value="Bacteria"/>
</dbReference>
<evidence type="ECO:0000256" key="7">
    <source>
        <dbReference type="SAM" id="Phobius"/>
    </source>
</evidence>
<dbReference type="CDD" id="cd00688">
    <property type="entry name" value="ISOPREN_C2_like"/>
    <property type="match status" value="2"/>
</dbReference>
<evidence type="ECO:0000256" key="2">
    <source>
        <dbReference type="ARBA" id="ARBA00022737"/>
    </source>
</evidence>
<evidence type="ECO:0000256" key="4">
    <source>
        <dbReference type="ARBA" id="ARBA00023277"/>
    </source>
</evidence>
<dbReference type="PATRIC" id="fig|768706.3.peg.452"/>
<keyword evidence="5" id="KW-0624">Polysaccharide degradation</keyword>
<dbReference type="RefSeq" id="WP_014183013.1">
    <property type="nucleotide sequence ID" value="NC_016584.1"/>
</dbReference>
<feature type="transmembrane region" description="Helical" evidence="7">
    <location>
        <begin position="12"/>
        <end position="32"/>
    </location>
</feature>
<dbReference type="Gene3D" id="2.60.40.10">
    <property type="entry name" value="Immunoglobulins"/>
    <property type="match status" value="1"/>
</dbReference>
<organism evidence="11 12">
    <name type="scientific">Desulfosporosinus orientis (strain ATCC 19365 / DSM 765 / NCIMB 8382 / VKM B-1628 / Singapore I)</name>
    <name type="common">Desulfotomaculum orientis</name>
    <dbReference type="NCBI Taxonomy" id="768706"/>
    <lineage>
        <taxon>Bacteria</taxon>
        <taxon>Bacillati</taxon>
        <taxon>Bacillota</taxon>
        <taxon>Clostridia</taxon>
        <taxon>Eubacteriales</taxon>
        <taxon>Desulfitobacteriaceae</taxon>
        <taxon>Desulfosporosinus</taxon>
    </lineage>
</organism>
<feature type="domain" description="Transcobalamin-like C-terminal" evidence="10">
    <location>
        <begin position="465"/>
        <end position="518"/>
    </location>
</feature>
<accession>G7WA49</accession>
<evidence type="ECO:0000256" key="5">
    <source>
        <dbReference type="ARBA" id="ARBA00023326"/>
    </source>
</evidence>
<dbReference type="Pfam" id="PF04122">
    <property type="entry name" value="CW_binding_2"/>
    <property type="match status" value="3"/>
</dbReference>
<dbReference type="Pfam" id="PF00432">
    <property type="entry name" value="Prenyltrans"/>
    <property type="match status" value="2"/>
</dbReference>
<dbReference type="InterPro" id="IPR005102">
    <property type="entry name" value="Carbo-bd_X2"/>
</dbReference>
<evidence type="ECO:0000256" key="1">
    <source>
        <dbReference type="ARBA" id="ARBA00022729"/>
    </source>
</evidence>
<evidence type="ECO:0000259" key="8">
    <source>
        <dbReference type="Pfam" id="PF00432"/>
    </source>
</evidence>
<dbReference type="OrthoDB" id="3171015at2"/>
<feature type="region of interest" description="Disordered" evidence="6">
    <location>
        <begin position="525"/>
        <end position="554"/>
    </location>
</feature>
<dbReference type="GO" id="GO:0030245">
    <property type="term" value="P:cellulose catabolic process"/>
    <property type="evidence" value="ECO:0007669"/>
    <property type="project" value="UniProtKB-KW"/>
</dbReference>
<dbReference type="EMBL" id="CP003108">
    <property type="protein sequence ID" value="AET66187.1"/>
    <property type="molecule type" value="Genomic_DNA"/>
</dbReference>
<dbReference type="PANTHER" id="PTHR30032:SF8">
    <property type="entry name" value="GERMINATION-SPECIFIC N-ACETYLMURAMOYL-L-ALANINE AMIDASE"/>
    <property type="match status" value="1"/>
</dbReference>
<feature type="domain" description="Prenyltransferase alpha-alpha toroid" evidence="8">
    <location>
        <begin position="198"/>
        <end position="291"/>
    </location>
</feature>
<keyword evidence="1" id="KW-0732">Signal</keyword>
<keyword evidence="7" id="KW-0812">Transmembrane</keyword>
<keyword evidence="7" id="KW-0472">Membrane</keyword>
<dbReference type="InterPro" id="IPR013783">
    <property type="entry name" value="Ig-like_fold"/>
</dbReference>
<keyword evidence="7" id="KW-1133">Transmembrane helix</keyword>
<dbReference type="Pfam" id="PF03442">
    <property type="entry name" value="CBM_X2"/>
    <property type="match status" value="1"/>
</dbReference>
<dbReference type="HOGENOM" id="CLU_249963_0_0_9"/>
<dbReference type="Gene3D" id="3.40.50.12090">
    <property type="match status" value="1"/>
</dbReference>
<dbReference type="SUPFAM" id="SSF48239">
    <property type="entry name" value="Terpenoid cyclases/Protein prenyltransferases"/>
    <property type="match status" value="2"/>
</dbReference>
<keyword evidence="3" id="KW-0136">Cellulose degradation</keyword>
<feature type="domain" description="Carbohydrate binding X2" evidence="9">
    <location>
        <begin position="317"/>
        <end position="402"/>
    </location>
</feature>
<proteinExistence type="predicted"/>
<evidence type="ECO:0000256" key="3">
    <source>
        <dbReference type="ARBA" id="ARBA00023001"/>
    </source>
</evidence>
<evidence type="ECO:0000259" key="10">
    <source>
        <dbReference type="Pfam" id="PF14478"/>
    </source>
</evidence>
<dbReference type="KEGG" id="dor:Desor_0485"/>
<dbReference type="InterPro" id="IPR001330">
    <property type="entry name" value="Prenyltrans"/>
</dbReference>
<dbReference type="Gene3D" id="2.170.130.30">
    <property type="match status" value="1"/>
</dbReference>
<dbReference type="InterPro" id="IPR008930">
    <property type="entry name" value="Terpenoid_cyclase/PrenylTrfase"/>
</dbReference>
<dbReference type="eggNOG" id="COG2373">
    <property type="taxonomic scope" value="Bacteria"/>
</dbReference>
<name>G7WA49_DESOD</name>
<dbReference type="InterPro" id="IPR014756">
    <property type="entry name" value="Ig_E-set"/>
</dbReference>
<dbReference type="STRING" id="768706.Desor_0485"/>
<sequence>MKRELRKLQTWFLTLVMLVVVLIPLPFTKAVYGDASEGSYAEALTRVVDYYGSNSYTAAGTWWDRVGLWGAGDTHKTSWDESTTSLYGNILGMLAKGADPRDALGGLNLVEELEVGQDSNSGAFPGAYGDSSSDQTWAMVALDAAKGEYDEGKAVTNLLSYQNADGGFGYSVDYNDSDPDQSGMALLALANHRTVAGVEEAIENVKNYLKGIQEDSGGFASWGTVNANSIATVISGLVAVGEDPLGADWQKNGHTMLEDLLTFQLENGSFKSPYSSGGSDAMATYQALIALGDLKAHESVWQRLETNAPLENKDSVINPVTVVFDKNPDHQADVEIAMSLNGNNLTSITTDGAIALTNGSDYSVSLDSSGVTIAKEYLAEQETGRLTLNFVFSSGSPQSLQITIEDTSEEGGGSIQPDEGQITFKVVGRNKKTIFPSTKVTLEEGDTPYSVLVRMIGRNQVAVSGSGSSIYVTGIKGTEAGDDGPTSGWMFSINGEYPRVGSGSITLSDGDIVAWRYTTNLGEDIGDSNSGTEQVTKPILDPELPTETKPANGSYRQRNQNLLDQLMNATAAQLAQASFGENISAISPTSGEASVLRAEDGVQLTVPAGALGSQSGPLRFSIEMGGVTTPPAADTGALILNPLKYQRQFRVADAEGNAQEGSIEFDVPVLISFPVEAEDLPEGITTQQLAVYWWNQDREDWIKLGGVYDSGTNTLTVPTYHFSTYAVMADVSGMPKRLAGSDCFQTANAVAEQGWKAGADNVVVVNAYAFSDALAAVPLAFKLNAPILLTERNTLTTVTREELEKLVPKKITLIGGTAVISSEIQADLEDTWGAGNVLRIGGADSFSTAALIASKLGTTGKAILANNGPDCYADTLAISGYAAYQGIPILFTRETALPDVTAQALAAQKVSSTIVVGGSYVIPPAIMDKLPGAERYAGKDRYATATAIARDLNFNRSRVYVVTGLNFADALTAGNLAGHSLSPLIMVDTTVPDTTSAFLKDYRETIGELVVVGGEGIIRADQENDIRAMLPNLDPSQSTVSRQQAAEIIDDVTAWEKAYIEAAFAEKRPGEIVDPTVYNWPTVALGQLERYEGLSQYLEENEKYIDQNWNLLTRKVTDLARISLAVAAAQGDPRNFAGKDLIAELANYPNIEVQGTNGPIYSLIALNSSAYELPADAQWTREKLLQLIVSKQLTDGGFSLDGTGQSDPDLTAMALQALEPYYTEEYPEVQAVVDKALTCLAGLQNSEGKFTSAGAVGSESISQTIIALSALGIDSDTDPRFVKNNRTLLSSLLEFRSGDGGFKHLLSGESDKTASEQALLALTAYERYKDGKGSLYNFKP</sequence>
<dbReference type="InterPro" id="IPR007253">
    <property type="entry name" value="Cell_wall-bd_2"/>
</dbReference>
<feature type="compositionally biased region" description="Polar residues" evidence="6">
    <location>
        <begin position="525"/>
        <end position="535"/>
    </location>
</feature>
<dbReference type="GO" id="GO:0003824">
    <property type="term" value="F:catalytic activity"/>
    <property type="evidence" value="ECO:0007669"/>
    <property type="project" value="InterPro"/>
</dbReference>
<evidence type="ECO:0000313" key="12">
    <source>
        <dbReference type="Proteomes" id="UP000006346"/>
    </source>
</evidence>
<keyword evidence="2" id="KW-0677">Repeat</keyword>
<dbReference type="Proteomes" id="UP000006346">
    <property type="component" value="Chromosome"/>
</dbReference>
<dbReference type="Pfam" id="PF14478">
    <property type="entry name" value="DUF4430"/>
    <property type="match status" value="1"/>
</dbReference>
<protein>
    <submittedName>
        <fullName evidence="11">Cell wall-binding protein</fullName>
    </submittedName>
</protein>
<keyword evidence="4" id="KW-0119">Carbohydrate metabolism</keyword>
<evidence type="ECO:0000259" key="9">
    <source>
        <dbReference type="Pfam" id="PF03442"/>
    </source>
</evidence>
<reference evidence="11 12" key="2">
    <citation type="journal article" date="2012" name="J. Bacteriol.">
        <title>Complete genome sequences of Desulfosporosinus orientis DSM765T, Desulfosporosinus youngiae DSM17734T, Desulfosporosinus meridiei DSM13257T, and Desulfosporosinus acidiphilus DSM22704T.</title>
        <authorList>
            <person name="Pester M."/>
            <person name="Brambilla E."/>
            <person name="Alazard D."/>
            <person name="Rattei T."/>
            <person name="Weinmaier T."/>
            <person name="Han J."/>
            <person name="Lucas S."/>
            <person name="Lapidus A."/>
            <person name="Cheng J.F."/>
            <person name="Goodwin L."/>
            <person name="Pitluck S."/>
            <person name="Peters L."/>
            <person name="Ovchinnikova G."/>
            <person name="Teshima H."/>
            <person name="Detter J.C."/>
            <person name="Han C.S."/>
            <person name="Tapia R."/>
            <person name="Land M.L."/>
            <person name="Hauser L."/>
            <person name="Kyrpides N.C."/>
            <person name="Ivanova N.N."/>
            <person name="Pagani I."/>
            <person name="Huntmann M."/>
            <person name="Wei C.L."/>
            <person name="Davenport K.W."/>
            <person name="Daligault H."/>
            <person name="Chain P.S."/>
            <person name="Chen A."/>
            <person name="Mavromatis K."/>
            <person name="Markowitz V."/>
            <person name="Szeto E."/>
            <person name="Mikhailova N."/>
            <person name="Pati A."/>
            <person name="Wagner M."/>
            <person name="Woyke T."/>
            <person name="Ollivier B."/>
            <person name="Klenk H.P."/>
            <person name="Spring S."/>
            <person name="Loy A."/>
        </authorList>
    </citation>
    <scope>NUCLEOTIDE SEQUENCE [LARGE SCALE GENOMIC DNA]</scope>
    <source>
        <strain evidence="12">ATCC 19365 / DSM 765 / NCIMB 8382 / VKM B-1628</strain>
    </source>
</reference>
<feature type="domain" description="Prenyltransferase alpha-alpha toroid" evidence="8">
    <location>
        <begin position="1177"/>
        <end position="1269"/>
    </location>
</feature>
<reference evidence="12" key="1">
    <citation type="submission" date="2011-11" db="EMBL/GenBank/DDBJ databases">
        <title>Complete sequence of Desulfosporosinus orientis DSM 765.</title>
        <authorList>
            <person name="Lucas S."/>
            <person name="Han J."/>
            <person name="Lapidus A."/>
            <person name="Cheng J.-F."/>
            <person name="Goodwin L."/>
            <person name="Pitluck S."/>
            <person name="Peters L."/>
            <person name="Ovchinnikova G."/>
            <person name="Teshima H."/>
            <person name="Detter J.C."/>
            <person name="Han C."/>
            <person name="Tapia R."/>
            <person name="Land M."/>
            <person name="Hauser L."/>
            <person name="Kyrpides N."/>
            <person name="Ivanova N."/>
            <person name="Pagani I."/>
            <person name="Pester M."/>
            <person name="Spring S."/>
            <person name="Ollivier B."/>
            <person name="Rattei T."/>
            <person name="Klenk H.-P."/>
            <person name="Wagner M."/>
            <person name="Loy A."/>
            <person name="Woyke T."/>
        </authorList>
    </citation>
    <scope>NUCLEOTIDE SEQUENCE [LARGE SCALE GENOMIC DNA]</scope>
    <source>
        <strain evidence="12">ATCC 19365 / DSM 765 / NCIMB 8382 / VKM B-1628</strain>
    </source>
</reference>
<keyword evidence="12" id="KW-1185">Reference proteome</keyword>
<gene>
    <name evidence="11" type="ordered locus">Desor_0485</name>
</gene>
<dbReference type="Gene3D" id="1.50.10.20">
    <property type="match status" value="3"/>
</dbReference>
<evidence type="ECO:0000256" key="6">
    <source>
        <dbReference type="SAM" id="MobiDB-lite"/>
    </source>
</evidence>
<dbReference type="SUPFAM" id="SSF81296">
    <property type="entry name" value="E set domains"/>
    <property type="match status" value="1"/>
</dbReference>
<dbReference type="InterPro" id="IPR027954">
    <property type="entry name" value="Transcobalamin-like_C"/>
</dbReference>